<comment type="subcellular location">
    <subcellularLocation>
        <location evidence="1">Cell membrane</location>
        <topology evidence="1">Multi-pass membrane protein</topology>
    </subcellularLocation>
</comment>
<evidence type="ECO:0000256" key="1">
    <source>
        <dbReference type="ARBA" id="ARBA00004651"/>
    </source>
</evidence>
<proteinExistence type="predicted"/>
<reference evidence="7" key="1">
    <citation type="submission" date="2019-06" db="EMBL/GenBank/DDBJ databases">
        <authorList>
            <person name="Murdoch R.W."/>
            <person name="Fathepure B."/>
        </authorList>
    </citation>
    <scope>NUCLEOTIDE SEQUENCE</scope>
</reference>
<dbReference type="AlphaFoldDB" id="A0A5B8R7P6"/>
<keyword evidence="2" id="KW-1003">Cell membrane</keyword>
<evidence type="ECO:0000256" key="3">
    <source>
        <dbReference type="ARBA" id="ARBA00022692"/>
    </source>
</evidence>
<keyword evidence="3 6" id="KW-0812">Transmembrane</keyword>
<sequence length="207" mass="20970">MTLAAWLALAGVCVLGAVSPGPSLAVVVRHSVRRSRAHGLAAALAHALGVGVYALLTTLGLAAVVTADPLVYHGLALAGAAYLAWLGIGALRSGGAALEGAAGATVPVGVAGAARDGFLMAFLNPKIAVFFLALFSQFVHADMGVAEVGVFWATATVVDGGWYALVATALTRGRVLAWLRGHALWVDRLTGVVLLVLAAVTLTRVLS</sequence>
<gene>
    <name evidence="7" type="primary">rhtC_1</name>
    <name evidence="7" type="ORF">KBTEX_00224</name>
</gene>
<dbReference type="Pfam" id="PF01810">
    <property type="entry name" value="LysE"/>
    <property type="match status" value="1"/>
</dbReference>
<keyword evidence="5 6" id="KW-0472">Membrane</keyword>
<feature type="transmembrane region" description="Helical" evidence="6">
    <location>
        <begin position="41"/>
        <end position="63"/>
    </location>
</feature>
<feature type="transmembrane region" description="Helical" evidence="6">
    <location>
        <begin position="151"/>
        <end position="171"/>
    </location>
</feature>
<evidence type="ECO:0000313" key="7">
    <source>
        <dbReference type="EMBL" id="QEA03923.1"/>
    </source>
</evidence>
<protein>
    <submittedName>
        <fullName evidence="7">Threonine efflux protein</fullName>
    </submittedName>
</protein>
<feature type="transmembrane region" description="Helical" evidence="6">
    <location>
        <begin position="183"/>
        <end position="206"/>
    </location>
</feature>
<accession>A0A5B8R7P6</accession>
<dbReference type="PANTHER" id="PTHR30086:SF16">
    <property type="entry name" value="AMINO ACID EFFLUX PERMEASE RHTB FAMILY"/>
    <property type="match status" value="1"/>
</dbReference>
<name>A0A5B8R7P6_9ZZZZ</name>
<organism evidence="7">
    <name type="scientific">uncultured organism</name>
    <dbReference type="NCBI Taxonomy" id="155900"/>
    <lineage>
        <taxon>unclassified sequences</taxon>
        <taxon>environmental samples</taxon>
    </lineage>
</organism>
<evidence type="ECO:0000256" key="2">
    <source>
        <dbReference type="ARBA" id="ARBA00022475"/>
    </source>
</evidence>
<evidence type="ECO:0000256" key="5">
    <source>
        <dbReference type="ARBA" id="ARBA00023136"/>
    </source>
</evidence>
<dbReference type="InterPro" id="IPR001123">
    <property type="entry name" value="LeuE-type"/>
</dbReference>
<feature type="transmembrane region" description="Helical" evidence="6">
    <location>
        <begin position="121"/>
        <end position="139"/>
    </location>
</feature>
<dbReference type="GO" id="GO:0015171">
    <property type="term" value="F:amino acid transmembrane transporter activity"/>
    <property type="evidence" value="ECO:0007669"/>
    <property type="project" value="TreeGrafter"/>
</dbReference>
<feature type="transmembrane region" description="Helical" evidence="6">
    <location>
        <begin position="70"/>
        <end position="88"/>
    </location>
</feature>
<dbReference type="EMBL" id="MN079077">
    <property type="protein sequence ID" value="QEA03923.1"/>
    <property type="molecule type" value="Genomic_DNA"/>
</dbReference>
<dbReference type="GO" id="GO:0005886">
    <property type="term" value="C:plasma membrane"/>
    <property type="evidence" value="ECO:0007669"/>
    <property type="project" value="UniProtKB-SubCell"/>
</dbReference>
<evidence type="ECO:0000256" key="4">
    <source>
        <dbReference type="ARBA" id="ARBA00022989"/>
    </source>
</evidence>
<evidence type="ECO:0000256" key="6">
    <source>
        <dbReference type="SAM" id="Phobius"/>
    </source>
</evidence>
<dbReference type="PANTHER" id="PTHR30086">
    <property type="entry name" value="ARGININE EXPORTER PROTEIN ARGO"/>
    <property type="match status" value="1"/>
</dbReference>
<keyword evidence="4 6" id="KW-1133">Transmembrane helix</keyword>